<evidence type="ECO:0000256" key="1">
    <source>
        <dbReference type="ARBA" id="ARBA00023015"/>
    </source>
</evidence>
<dbReference type="Gene3D" id="1.10.10.10">
    <property type="entry name" value="Winged helix-like DNA-binding domain superfamily/Winged helix DNA-binding domain"/>
    <property type="match status" value="1"/>
</dbReference>
<dbReference type="SMART" id="SM00345">
    <property type="entry name" value="HTH_GNTR"/>
    <property type="match status" value="1"/>
</dbReference>
<dbReference type="AlphaFoldDB" id="A0A7G7CSG9"/>
<dbReference type="Proteomes" id="UP000515743">
    <property type="component" value="Chromosome"/>
</dbReference>
<dbReference type="InterPro" id="IPR036390">
    <property type="entry name" value="WH_DNA-bd_sf"/>
</dbReference>
<accession>A0A7G7CSG9</accession>
<dbReference type="InterPro" id="IPR036388">
    <property type="entry name" value="WH-like_DNA-bd_sf"/>
</dbReference>
<dbReference type="InterPro" id="IPR000524">
    <property type="entry name" value="Tscrpt_reg_HTH_GntR"/>
</dbReference>
<dbReference type="InterPro" id="IPR011711">
    <property type="entry name" value="GntR_C"/>
</dbReference>
<keyword evidence="1" id="KW-0805">Transcription regulation</keyword>
<keyword evidence="2" id="KW-0238">DNA-binding</keyword>
<dbReference type="Gene3D" id="1.20.120.530">
    <property type="entry name" value="GntR ligand-binding domain-like"/>
    <property type="match status" value="1"/>
</dbReference>
<dbReference type="PANTHER" id="PTHR43537:SF41">
    <property type="entry name" value="TRANSCRIPTIONAL REGULATORY PROTEIN"/>
    <property type="match status" value="1"/>
</dbReference>
<evidence type="ECO:0000313" key="5">
    <source>
        <dbReference type="EMBL" id="QNE90535.1"/>
    </source>
</evidence>
<dbReference type="Pfam" id="PF07729">
    <property type="entry name" value="FCD"/>
    <property type="match status" value="1"/>
</dbReference>
<dbReference type="GO" id="GO:0003700">
    <property type="term" value="F:DNA-binding transcription factor activity"/>
    <property type="evidence" value="ECO:0007669"/>
    <property type="project" value="InterPro"/>
</dbReference>
<dbReference type="SUPFAM" id="SSF48008">
    <property type="entry name" value="GntR ligand-binding domain-like"/>
    <property type="match status" value="1"/>
</dbReference>
<dbReference type="Pfam" id="PF00392">
    <property type="entry name" value="GntR"/>
    <property type="match status" value="1"/>
</dbReference>
<reference evidence="5 6" key="1">
    <citation type="submission" date="2020-07" db="EMBL/GenBank/DDBJ databases">
        <title>Complete genome and description of Corynebacterium incognita strain Marseille-Q3630 sp. nov.</title>
        <authorList>
            <person name="Boxberger M."/>
        </authorList>
    </citation>
    <scope>NUCLEOTIDE SEQUENCE [LARGE SCALE GENOMIC DNA]</scope>
    <source>
        <strain evidence="5 6">Marseille-Q3630</strain>
    </source>
</reference>
<dbReference type="SUPFAM" id="SSF46785">
    <property type="entry name" value="Winged helix' DNA-binding domain"/>
    <property type="match status" value="1"/>
</dbReference>
<evidence type="ECO:0000256" key="3">
    <source>
        <dbReference type="ARBA" id="ARBA00023163"/>
    </source>
</evidence>
<feature type="domain" description="HTH gntR-type" evidence="4">
    <location>
        <begin position="5"/>
        <end position="72"/>
    </location>
</feature>
<dbReference type="SMART" id="SM00895">
    <property type="entry name" value="FCD"/>
    <property type="match status" value="1"/>
</dbReference>
<dbReference type="RefSeq" id="WP_185176908.1">
    <property type="nucleotide sequence ID" value="NZ_CP059404.1"/>
</dbReference>
<dbReference type="GO" id="GO:0003677">
    <property type="term" value="F:DNA binding"/>
    <property type="evidence" value="ECO:0007669"/>
    <property type="project" value="UniProtKB-KW"/>
</dbReference>
<name>A0A7G7CSG9_9CORY</name>
<evidence type="ECO:0000313" key="6">
    <source>
        <dbReference type="Proteomes" id="UP000515743"/>
    </source>
</evidence>
<gene>
    <name evidence="5" type="ORF">H0194_05560</name>
</gene>
<evidence type="ECO:0000256" key="2">
    <source>
        <dbReference type="ARBA" id="ARBA00023125"/>
    </source>
</evidence>
<dbReference type="PANTHER" id="PTHR43537">
    <property type="entry name" value="TRANSCRIPTIONAL REGULATOR, GNTR FAMILY"/>
    <property type="match status" value="1"/>
</dbReference>
<proteinExistence type="predicted"/>
<dbReference type="KEGG" id="cik:H0194_05560"/>
<evidence type="ECO:0000259" key="4">
    <source>
        <dbReference type="PROSITE" id="PS50949"/>
    </source>
</evidence>
<dbReference type="InterPro" id="IPR008920">
    <property type="entry name" value="TF_FadR/GntR_C"/>
</dbReference>
<dbReference type="CDD" id="cd07377">
    <property type="entry name" value="WHTH_GntR"/>
    <property type="match status" value="1"/>
</dbReference>
<dbReference type="PROSITE" id="PS50949">
    <property type="entry name" value="HTH_GNTR"/>
    <property type="match status" value="1"/>
</dbReference>
<keyword evidence="3" id="KW-0804">Transcription</keyword>
<dbReference type="EMBL" id="CP059404">
    <property type="protein sequence ID" value="QNE90535.1"/>
    <property type="molecule type" value="Genomic_DNA"/>
</dbReference>
<organism evidence="5 6">
    <name type="scientific">Corynebacterium incognita</name>
    <dbReference type="NCBI Taxonomy" id="2754725"/>
    <lineage>
        <taxon>Bacteria</taxon>
        <taxon>Bacillati</taxon>
        <taxon>Actinomycetota</taxon>
        <taxon>Actinomycetes</taxon>
        <taxon>Mycobacteriales</taxon>
        <taxon>Corynebacteriaceae</taxon>
        <taxon>Corynebacterium</taxon>
    </lineage>
</organism>
<keyword evidence="6" id="KW-1185">Reference proteome</keyword>
<sequence length="220" mass="25305">MAITASKAQQAYEWARERIRTREYEPGHRLVLGHIAEELGMSVVPVREAIRQLEAEGLVTFERNVGARVTEHNRHAYFEAMETVALLEGRATALSAPLLQHDDLETARTINSEMAGLLEDFDPVRFTELNKQFHNTLFGQCPNERLTELLLVEWEQLEYHRVSTFRYVPGRAVESVAEHQQLIDLIAARADVDYIETMARRHRLTTSESYREQLNEGETS</sequence>
<protein>
    <submittedName>
        <fullName evidence="5">GntR family transcriptional regulator</fullName>
    </submittedName>
</protein>